<gene>
    <name evidence="2" type="primary">LOC106014059</name>
</gene>
<evidence type="ECO:0000313" key="2">
    <source>
        <dbReference type="RefSeq" id="XP_012946541.2"/>
    </source>
</evidence>
<proteinExistence type="predicted"/>
<name>A0ABM1AF98_APLCA</name>
<keyword evidence="2" id="KW-0378">Hydrolase</keyword>
<keyword evidence="2" id="KW-0347">Helicase</keyword>
<dbReference type="RefSeq" id="XP_012946541.2">
    <property type="nucleotide sequence ID" value="XM_013091087.2"/>
</dbReference>
<protein>
    <submittedName>
        <fullName evidence="2">Pre-mRNA-splicing factor ATP-dependent RNA helicase DHX16</fullName>
    </submittedName>
</protein>
<dbReference type="GeneID" id="106014059"/>
<evidence type="ECO:0000313" key="1">
    <source>
        <dbReference type="Proteomes" id="UP000694888"/>
    </source>
</evidence>
<organism evidence="1 2">
    <name type="scientific">Aplysia californica</name>
    <name type="common">California sea hare</name>
    <dbReference type="NCBI Taxonomy" id="6500"/>
    <lineage>
        <taxon>Eukaryota</taxon>
        <taxon>Metazoa</taxon>
        <taxon>Spiralia</taxon>
        <taxon>Lophotrochozoa</taxon>
        <taxon>Mollusca</taxon>
        <taxon>Gastropoda</taxon>
        <taxon>Heterobranchia</taxon>
        <taxon>Euthyneura</taxon>
        <taxon>Tectipleura</taxon>
        <taxon>Aplysiida</taxon>
        <taxon>Aplysioidea</taxon>
        <taxon>Aplysiidae</taxon>
        <taxon>Aplysia</taxon>
    </lineage>
</organism>
<feature type="non-terminal residue" evidence="2">
    <location>
        <position position="110"/>
    </location>
</feature>
<accession>A0ABM1AF98</accession>
<dbReference type="GO" id="GO:0004386">
    <property type="term" value="F:helicase activity"/>
    <property type="evidence" value="ECO:0007669"/>
    <property type="project" value="UniProtKB-KW"/>
</dbReference>
<dbReference type="Proteomes" id="UP000694888">
    <property type="component" value="Unplaced"/>
</dbReference>
<keyword evidence="2" id="KW-0067">ATP-binding</keyword>
<keyword evidence="1" id="KW-1185">Reference proteome</keyword>
<sequence>MAKNTEVWVNDKLHDILGISDTYIAQYFVGLAKKSDTSAELVERLKDTGTVEVDDSLIAFARELFDKVPHKEKKEKTLTADQQKLLEIEEKNKNYQLLDADDDDDDDDDD</sequence>
<keyword evidence="2" id="KW-0547">Nucleotide-binding</keyword>
<reference evidence="2" key="1">
    <citation type="submission" date="2025-08" db="UniProtKB">
        <authorList>
            <consortium name="RefSeq"/>
        </authorList>
    </citation>
    <scope>IDENTIFICATION</scope>
</reference>